<dbReference type="InterPro" id="IPR006195">
    <property type="entry name" value="aa-tRNA-synth_II"/>
</dbReference>
<comment type="similarity">
    <text evidence="3 9">Belongs to the class-II aminoacyl-tRNA synthetase family. HisZ subfamily.</text>
</comment>
<dbReference type="GO" id="GO:0016757">
    <property type="term" value="F:glycosyltransferase activity"/>
    <property type="evidence" value="ECO:0007669"/>
    <property type="project" value="UniProtKB-KW"/>
</dbReference>
<dbReference type="PANTHER" id="PTHR43707">
    <property type="entry name" value="HISTIDYL-TRNA SYNTHETASE"/>
    <property type="match status" value="1"/>
</dbReference>
<protein>
    <recommendedName>
        <fullName evidence="4 9">ATP phosphoribosyltransferase regulatory subunit</fullName>
    </recommendedName>
</protein>
<comment type="caution">
    <text evidence="11">The sequence shown here is derived from an EMBL/GenBank/DDBJ whole genome shotgun (WGS) entry which is preliminary data.</text>
</comment>
<keyword evidence="11" id="KW-0328">Glycosyltransferase</keyword>
<dbReference type="InterPro" id="IPR004517">
    <property type="entry name" value="HisZ"/>
</dbReference>
<evidence type="ECO:0000313" key="12">
    <source>
        <dbReference type="Proteomes" id="UP001218246"/>
    </source>
</evidence>
<dbReference type="PIRSF" id="PIRSF001549">
    <property type="entry name" value="His-tRNA_synth"/>
    <property type="match status" value="1"/>
</dbReference>
<evidence type="ECO:0000259" key="10">
    <source>
        <dbReference type="PROSITE" id="PS50862"/>
    </source>
</evidence>
<dbReference type="Pfam" id="PF13393">
    <property type="entry name" value="tRNA-synt_His"/>
    <property type="match status" value="1"/>
</dbReference>
<keyword evidence="6 9" id="KW-0028">Amino-acid biosynthesis</keyword>
<evidence type="ECO:0000256" key="5">
    <source>
        <dbReference type="ARBA" id="ARBA00022490"/>
    </source>
</evidence>
<sequence>MTKWKRANPTGTRDLFFADSTLQEEVEQRLRRVFISRGYEEIRTPTIEFYDVFSFQNRPIDEERMYKFFDHRGRILVLRPDMTIPIARVVGTTMMKPPLKLTYSGNIFRSNKSLAGKYNELTQAGIEIIGIDNLRAEVECIVSAITALQAIGVSQFKIEIGQVELYKSIIKKLSLTEEDEIVLRSYIENKSYTGLTEFLKRKNFDEKDATIRLLQRLPRLFGGIEIVEEAERLATNKEMKQAVVRVRQIYETIARLGYGNYVSVDLGMVQNLQYYTGVIFRGYANDVGEEIVSGGRYDDLMGHFGEPLPAVGLALQVDQIVRVLKEQTPPAEIESAAVLIHYALETIEEAERLRCLLGKDGVKAELSMCETLQESFHFARKHGIQRVIDTAGDRLAEYEWKEKWQLMKEGETSCVTFKLR</sequence>
<dbReference type="RefSeq" id="WP_124563005.1">
    <property type="nucleotide sequence ID" value="NZ_JARRRY010000004.1"/>
</dbReference>
<dbReference type="InterPro" id="IPR041715">
    <property type="entry name" value="HisRS-like_core"/>
</dbReference>
<reference evidence="11 12" key="1">
    <citation type="submission" date="2023-04" db="EMBL/GenBank/DDBJ databases">
        <title>Ectobacillus antri isolated from activated sludge.</title>
        <authorList>
            <person name="Yan P."/>
            <person name="Liu X."/>
        </authorList>
    </citation>
    <scope>NUCLEOTIDE SEQUENCE [LARGE SCALE GENOMIC DNA]</scope>
    <source>
        <strain evidence="11 12">C18H</strain>
    </source>
</reference>
<evidence type="ECO:0000313" key="11">
    <source>
        <dbReference type="EMBL" id="MDG5754221.1"/>
    </source>
</evidence>
<keyword evidence="7 9" id="KW-0368">Histidine biosynthesis</keyword>
<feature type="domain" description="Aminoacyl-transfer RNA synthetases class-II family profile" evidence="10">
    <location>
        <begin position="11"/>
        <end position="324"/>
    </location>
</feature>
<dbReference type="EMBL" id="JARULN010000007">
    <property type="protein sequence ID" value="MDG5754221.1"/>
    <property type="molecule type" value="Genomic_DNA"/>
</dbReference>
<comment type="miscellaneous">
    <text evidence="9">This function is generally fulfilled by the C-terminal part of HisG, which is missing in some bacteria such as this one.</text>
</comment>
<evidence type="ECO:0000256" key="4">
    <source>
        <dbReference type="ARBA" id="ARBA00020397"/>
    </source>
</evidence>
<evidence type="ECO:0000256" key="6">
    <source>
        <dbReference type="ARBA" id="ARBA00022605"/>
    </source>
</evidence>
<dbReference type="SUPFAM" id="SSF55681">
    <property type="entry name" value="Class II aaRS and biotin synthetases"/>
    <property type="match status" value="1"/>
</dbReference>
<proteinExistence type="inferred from homology"/>
<comment type="function">
    <text evidence="8 9">Required for the first step of histidine biosynthesis. May allow the feedback regulation of ATP phosphoribosyltransferase activity by histidine.</text>
</comment>
<name>A0ABT6H759_9BACI</name>
<dbReference type="CDD" id="cd00773">
    <property type="entry name" value="HisRS-like_core"/>
    <property type="match status" value="1"/>
</dbReference>
<dbReference type="PANTHER" id="PTHR43707:SF6">
    <property type="entry name" value="ATP PHOSPHORIBOSYLTRANSFERASE REGULATORY SUBUNIT"/>
    <property type="match status" value="1"/>
</dbReference>
<accession>A0ABT6H759</accession>
<evidence type="ECO:0000256" key="9">
    <source>
        <dbReference type="HAMAP-Rule" id="MF_00125"/>
    </source>
</evidence>
<evidence type="ECO:0000256" key="1">
    <source>
        <dbReference type="ARBA" id="ARBA00004496"/>
    </source>
</evidence>
<dbReference type="NCBIfam" id="NF008936">
    <property type="entry name" value="PRK12292.1-3"/>
    <property type="match status" value="1"/>
</dbReference>
<dbReference type="Proteomes" id="UP001218246">
    <property type="component" value="Unassembled WGS sequence"/>
</dbReference>
<comment type="subunit">
    <text evidence="9">Heteromultimer composed of HisG and HisZ subunits.</text>
</comment>
<evidence type="ECO:0000256" key="7">
    <source>
        <dbReference type="ARBA" id="ARBA00023102"/>
    </source>
</evidence>
<organism evidence="11 12">
    <name type="scientific">Ectobacillus antri</name>
    <dbReference type="NCBI Taxonomy" id="2486280"/>
    <lineage>
        <taxon>Bacteria</taxon>
        <taxon>Bacillati</taxon>
        <taxon>Bacillota</taxon>
        <taxon>Bacilli</taxon>
        <taxon>Bacillales</taxon>
        <taxon>Bacillaceae</taxon>
        <taxon>Ectobacillus</taxon>
    </lineage>
</organism>
<dbReference type="InterPro" id="IPR045864">
    <property type="entry name" value="aa-tRNA-synth_II/BPL/LPL"/>
</dbReference>
<dbReference type="HAMAP" id="MF_00125">
    <property type="entry name" value="HisZ"/>
    <property type="match status" value="1"/>
</dbReference>
<gene>
    <name evidence="9" type="primary">hisZ</name>
    <name evidence="11" type="ORF">P6P90_09590</name>
</gene>
<keyword evidence="5 9" id="KW-0963">Cytoplasm</keyword>
<dbReference type="PROSITE" id="PS50862">
    <property type="entry name" value="AA_TRNA_LIGASE_II"/>
    <property type="match status" value="1"/>
</dbReference>
<evidence type="ECO:0000256" key="8">
    <source>
        <dbReference type="ARBA" id="ARBA00025246"/>
    </source>
</evidence>
<dbReference type="Gene3D" id="3.30.930.10">
    <property type="entry name" value="Bira Bifunctional Protein, Domain 2"/>
    <property type="match status" value="1"/>
</dbReference>
<keyword evidence="12" id="KW-1185">Reference proteome</keyword>
<dbReference type="NCBIfam" id="TIGR00443">
    <property type="entry name" value="hisZ_biosyn_reg"/>
    <property type="match status" value="1"/>
</dbReference>
<dbReference type="InterPro" id="IPR004516">
    <property type="entry name" value="HisRS/HisZ"/>
</dbReference>
<evidence type="ECO:0000256" key="2">
    <source>
        <dbReference type="ARBA" id="ARBA00004667"/>
    </source>
</evidence>
<comment type="pathway">
    <text evidence="2 9">Amino-acid biosynthesis; L-histidine biosynthesis; L-histidine from 5-phospho-alpha-D-ribose 1-diphosphate: step 1/9.</text>
</comment>
<keyword evidence="11" id="KW-0808">Transferase</keyword>
<comment type="subcellular location">
    <subcellularLocation>
        <location evidence="1 9">Cytoplasm</location>
    </subcellularLocation>
</comment>
<evidence type="ECO:0000256" key="3">
    <source>
        <dbReference type="ARBA" id="ARBA00005539"/>
    </source>
</evidence>